<comment type="caution">
    <text evidence="1">The sequence shown here is derived from an EMBL/GenBank/DDBJ whole genome shotgun (WGS) entry which is preliminary data.</text>
</comment>
<dbReference type="RefSeq" id="WP_118485019.1">
    <property type="nucleotide sequence ID" value="NZ_QRUU01000058.1"/>
</dbReference>
<dbReference type="EMBL" id="QRUU01000058">
    <property type="protein sequence ID" value="RGR93202.1"/>
    <property type="molecule type" value="Genomic_DNA"/>
</dbReference>
<gene>
    <name evidence="1" type="ORF">DWY20_11830</name>
</gene>
<evidence type="ECO:0000313" key="2">
    <source>
        <dbReference type="Proteomes" id="UP000285864"/>
    </source>
</evidence>
<accession>A0A412GED3</accession>
<reference evidence="1 2" key="1">
    <citation type="submission" date="2018-08" db="EMBL/GenBank/DDBJ databases">
        <title>A genome reference for cultivated species of the human gut microbiota.</title>
        <authorList>
            <person name="Zou Y."/>
            <person name="Xue W."/>
            <person name="Luo G."/>
        </authorList>
    </citation>
    <scope>NUCLEOTIDE SEQUENCE [LARGE SCALE GENOMIC DNA]</scope>
    <source>
        <strain evidence="1 2">AF24-2</strain>
    </source>
</reference>
<organism evidence="1 2">
    <name type="scientific">Phocaeicola coprocola</name>
    <dbReference type="NCBI Taxonomy" id="310298"/>
    <lineage>
        <taxon>Bacteria</taxon>
        <taxon>Pseudomonadati</taxon>
        <taxon>Bacteroidota</taxon>
        <taxon>Bacteroidia</taxon>
        <taxon>Bacteroidales</taxon>
        <taxon>Bacteroidaceae</taxon>
        <taxon>Phocaeicola</taxon>
    </lineage>
</organism>
<protein>
    <recommendedName>
        <fullName evidence="3">FrrB</fullName>
    </recommendedName>
</protein>
<evidence type="ECO:0008006" key="3">
    <source>
        <dbReference type="Google" id="ProtNLM"/>
    </source>
</evidence>
<evidence type="ECO:0000313" key="1">
    <source>
        <dbReference type="EMBL" id="RGR93202.1"/>
    </source>
</evidence>
<name>A0A412GED3_9BACT</name>
<sequence length="245" mass="26965">MMMKTVRNAILLLWGVLICYPVGMKAQDKFDASVGMDLVSGYIWRGQDLGNVSIQPEVSLAYKGFSLTGWGTVGFDKDDIKEFDLTLGYEVKGFSCSVTDYWTNGGPGYFHYGAHNTSHTFEAQIGYDFGFLSVDWFTNFAGNIGYKADGSKAYASYFSVSVPFVLGGLDWTVEAGATPWENDFYTGGENSSYSKDMINGFAVCEVGIEALKEIKISESWSLPLFAKAIWNPSTEGLYFVAGLSF</sequence>
<dbReference type="Proteomes" id="UP000285864">
    <property type="component" value="Unassembled WGS sequence"/>
</dbReference>
<dbReference type="AlphaFoldDB" id="A0A412GED3"/>
<keyword evidence="2" id="KW-1185">Reference proteome</keyword>
<proteinExistence type="predicted"/>